<dbReference type="EMBL" id="JAEQNE010000005">
    <property type="protein sequence ID" value="MBL0393269.1"/>
    <property type="molecule type" value="Genomic_DNA"/>
</dbReference>
<dbReference type="PANTHER" id="PTHR42944">
    <property type="entry name" value="ADENINE DNA GLYCOSYLASE"/>
    <property type="match status" value="1"/>
</dbReference>
<evidence type="ECO:0000256" key="1">
    <source>
        <dbReference type="ARBA" id="ARBA00000843"/>
    </source>
</evidence>
<dbReference type="GO" id="GO:0006284">
    <property type="term" value="P:base-excision repair"/>
    <property type="evidence" value="ECO:0007669"/>
    <property type="project" value="UniProtKB-UniRule"/>
</dbReference>
<evidence type="ECO:0000256" key="13">
    <source>
        <dbReference type="ARBA" id="ARBA00023295"/>
    </source>
</evidence>
<protein>
    <recommendedName>
        <fullName evidence="5 14">Adenine DNA glycosylase</fullName>
        <ecNumber evidence="4 14">3.2.2.31</ecNumber>
    </recommendedName>
</protein>
<dbReference type="SUPFAM" id="SSF48150">
    <property type="entry name" value="DNA-glycosylase"/>
    <property type="match status" value="1"/>
</dbReference>
<gene>
    <name evidence="17" type="primary">mutY</name>
    <name evidence="17" type="ORF">JJ685_19180</name>
</gene>
<dbReference type="PANTHER" id="PTHR42944:SF1">
    <property type="entry name" value="ADENINE DNA GLYCOSYLASE"/>
    <property type="match status" value="1"/>
</dbReference>
<reference evidence="17 18" key="1">
    <citation type="journal article" date="2017" name="Int. J. Syst. Evol. Microbiol.">
        <title>Ramlibacter monticola sp. nov., isolated from forest soil.</title>
        <authorList>
            <person name="Chaudhary D.K."/>
            <person name="Kim J."/>
        </authorList>
    </citation>
    <scope>NUCLEOTIDE SEQUENCE [LARGE SCALE GENOMIC DNA]</scope>
    <source>
        <strain evidence="17 18">KACC 19175</strain>
    </source>
</reference>
<evidence type="ECO:0000256" key="4">
    <source>
        <dbReference type="ARBA" id="ARBA00012045"/>
    </source>
</evidence>
<dbReference type="GO" id="GO:0046872">
    <property type="term" value="F:metal ion binding"/>
    <property type="evidence" value="ECO:0007669"/>
    <property type="project" value="UniProtKB-UniRule"/>
</dbReference>
<dbReference type="FunFam" id="1.10.340.30:FF:000002">
    <property type="entry name" value="Adenine DNA glycosylase"/>
    <property type="match status" value="1"/>
</dbReference>
<dbReference type="Pfam" id="PF00633">
    <property type="entry name" value="HHH"/>
    <property type="match status" value="1"/>
</dbReference>
<dbReference type="InterPro" id="IPR015797">
    <property type="entry name" value="NUDIX_hydrolase-like_dom_sf"/>
</dbReference>
<evidence type="ECO:0000256" key="11">
    <source>
        <dbReference type="ARBA" id="ARBA00023014"/>
    </source>
</evidence>
<comment type="caution">
    <text evidence="17">The sequence shown here is derived from an EMBL/GenBank/DDBJ whole genome shotgun (WGS) entry which is preliminary data.</text>
</comment>
<dbReference type="InterPro" id="IPR044298">
    <property type="entry name" value="MIG/MutY"/>
</dbReference>
<keyword evidence="11" id="KW-0411">Iron-sulfur</keyword>
<evidence type="ECO:0000256" key="14">
    <source>
        <dbReference type="RuleBase" id="RU365096"/>
    </source>
</evidence>
<keyword evidence="9" id="KW-0378">Hydrolase</keyword>
<evidence type="ECO:0000313" key="18">
    <source>
        <dbReference type="Proteomes" id="UP000599109"/>
    </source>
</evidence>
<dbReference type="InterPro" id="IPR005760">
    <property type="entry name" value="A/G_AdeGlyc_MutY"/>
</dbReference>
<keyword evidence="12" id="KW-0234">DNA repair</keyword>
<keyword evidence="8 14" id="KW-0227">DNA damage</keyword>
<keyword evidence="13 14" id="KW-0326">Glycosidase</keyword>
<dbReference type="InterPro" id="IPR029119">
    <property type="entry name" value="MutY_C"/>
</dbReference>
<dbReference type="InterPro" id="IPR000445">
    <property type="entry name" value="HhH_motif"/>
</dbReference>
<evidence type="ECO:0000256" key="5">
    <source>
        <dbReference type="ARBA" id="ARBA00022023"/>
    </source>
</evidence>
<evidence type="ECO:0000256" key="12">
    <source>
        <dbReference type="ARBA" id="ARBA00023204"/>
    </source>
</evidence>
<feature type="domain" description="HhH-GPD" evidence="16">
    <location>
        <begin position="61"/>
        <end position="216"/>
    </location>
</feature>
<comment type="similarity">
    <text evidence="3 14">Belongs to the Nth/MutY family.</text>
</comment>
<dbReference type="RefSeq" id="WP_201675942.1">
    <property type="nucleotide sequence ID" value="NZ_JAEQNE010000005.1"/>
</dbReference>
<dbReference type="Gene3D" id="1.10.340.30">
    <property type="entry name" value="Hypothetical protein, domain 2"/>
    <property type="match status" value="1"/>
</dbReference>
<dbReference type="Gene3D" id="3.90.79.10">
    <property type="entry name" value="Nucleoside Triphosphate Pyrophosphohydrolase"/>
    <property type="match status" value="1"/>
</dbReference>
<feature type="region of interest" description="Disordered" evidence="15">
    <location>
        <begin position="1"/>
        <end position="21"/>
    </location>
</feature>
<dbReference type="AlphaFoldDB" id="A0A936Z3K9"/>
<accession>A0A936Z3K9</accession>
<dbReference type="InterPro" id="IPR023170">
    <property type="entry name" value="HhH_base_excis_C"/>
</dbReference>
<dbReference type="Gene3D" id="1.10.1670.10">
    <property type="entry name" value="Helix-hairpin-Helix base-excision DNA repair enzymes (C-terminal)"/>
    <property type="match status" value="1"/>
</dbReference>
<evidence type="ECO:0000313" key="17">
    <source>
        <dbReference type="EMBL" id="MBL0393269.1"/>
    </source>
</evidence>
<comment type="cofactor">
    <cofactor evidence="14">
        <name>[4Fe-4S] cluster</name>
        <dbReference type="ChEBI" id="CHEBI:49883"/>
    </cofactor>
    <text evidence="14">Binds 1 [4Fe-4S] cluster.</text>
</comment>
<dbReference type="Pfam" id="PF14815">
    <property type="entry name" value="NUDIX_4"/>
    <property type="match status" value="1"/>
</dbReference>
<dbReference type="GO" id="GO:0034039">
    <property type="term" value="F:8-oxo-7,8-dihydroguanine DNA N-glycosylase activity"/>
    <property type="evidence" value="ECO:0007669"/>
    <property type="project" value="TreeGrafter"/>
</dbReference>
<dbReference type="CDD" id="cd03431">
    <property type="entry name" value="NUDIX_DNA_Glycosylase_C-MutY"/>
    <property type="match status" value="1"/>
</dbReference>
<comment type="catalytic activity">
    <reaction evidence="1 14">
        <text>Hydrolyzes free adenine bases from 7,8-dihydro-8-oxoguanine:adenine mismatched double-stranded DNA, leaving an apurinic site.</text>
        <dbReference type="EC" id="3.2.2.31"/>
    </reaction>
</comment>
<dbReference type="PROSITE" id="PS00764">
    <property type="entry name" value="ENDONUCLEASE_III_1"/>
    <property type="match status" value="1"/>
</dbReference>
<evidence type="ECO:0000256" key="6">
    <source>
        <dbReference type="ARBA" id="ARBA00022485"/>
    </source>
</evidence>
<dbReference type="NCBIfam" id="TIGR01084">
    <property type="entry name" value="mutY"/>
    <property type="match status" value="1"/>
</dbReference>
<dbReference type="InterPro" id="IPR011257">
    <property type="entry name" value="DNA_glycosylase"/>
</dbReference>
<evidence type="ECO:0000256" key="2">
    <source>
        <dbReference type="ARBA" id="ARBA00002933"/>
    </source>
</evidence>
<dbReference type="CDD" id="cd00056">
    <property type="entry name" value="ENDO3c"/>
    <property type="match status" value="1"/>
</dbReference>
<dbReference type="GO" id="GO:0006298">
    <property type="term" value="P:mismatch repair"/>
    <property type="evidence" value="ECO:0007669"/>
    <property type="project" value="TreeGrafter"/>
</dbReference>
<dbReference type="SUPFAM" id="SSF55811">
    <property type="entry name" value="Nudix"/>
    <property type="match status" value="1"/>
</dbReference>
<dbReference type="Proteomes" id="UP000599109">
    <property type="component" value="Unassembled WGS sequence"/>
</dbReference>
<evidence type="ECO:0000256" key="9">
    <source>
        <dbReference type="ARBA" id="ARBA00022801"/>
    </source>
</evidence>
<dbReference type="SMART" id="SM00478">
    <property type="entry name" value="ENDO3c"/>
    <property type="match status" value="1"/>
</dbReference>
<evidence type="ECO:0000256" key="15">
    <source>
        <dbReference type="SAM" id="MobiDB-lite"/>
    </source>
</evidence>
<sequence length="366" mass="40641">MTNASRPGRPKGEHRKAEPEGSCVTAGFAGRVVRWQQTHGRNELPWQNTRDPYRVWLSEVMLQQTQVAAVLGYYERFLQRFPDVGALAAAPLDDVLALWSGLGYYSRARNLHRCAQEVVLRHGGAFPRTAQELQELPGIGASTAAAISSFCFGERAAILDGNVKRVLTRVLGFREDLSVAANERALWEHARALLPTRELHEAMPRYTQGLMDLGATVCQPRNPACLVCPVQEQCVALREGRPEEYPVKTRRLKRSAESLWLLHARAGDGSVWLQKRPTPGVWAGLYCLPVFASRDALEQALPAAARRRLREVAPFVHVLTHKDLHLHPVQAKLPADWSPGGGAWFAAGEWPALGLPAPVRRFLENA</sequence>
<evidence type="ECO:0000256" key="8">
    <source>
        <dbReference type="ARBA" id="ARBA00022763"/>
    </source>
</evidence>
<dbReference type="GO" id="GO:0035485">
    <property type="term" value="F:adenine/guanine mispair binding"/>
    <property type="evidence" value="ECO:0007669"/>
    <property type="project" value="TreeGrafter"/>
</dbReference>
<name>A0A936Z3K9_9BURK</name>
<dbReference type="EC" id="3.2.2.31" evidence="4 14"/>
<comment type="function">
    <text evidence="2">Adenine glycosylase active on G-A mispairs. MutY also corrects error-prone DNA synthesis past GO lesions which are due to the oxidatively damaged form of guanine: 7,8-dihydro-8-oxoguanine (8-oxo-dGTP).</text>
</comment>
<dbReference type="Pfam" id="PF00730">
    <property type="entry name" value="HhH-GPD"/>
    <property type="match status" value="1"/>
</dbReference>
<keyword evidence="10 14" id="KW-0408">Iron</keyword>
<evidence type="ECO:0000259" key="16">
    <source>
        <dbReference type="SMART" id="SM00478"/>
    </source>
</evidence>
<evidence type="ECO:0000256" key="10">
    <source>
        <dbReference type="ARBA" id="ARBA00023004"/>
    </source>
</evidence>
<dbReference type="InterPro" id="IPR004035">
    <property type="entry name" value="Endouclease-III_FeS-bd_BS"/>
</dbReference>
<keyword evidence="18" id="KW-1185">Reference proteome</keyword>
<evidence type="ECO:0000256" key="3">
    <source>
        <dbReference type="ARBA" id="ARBA00008343"/>
    </source>
</evidence>
<keyword evidence="7" id="KW-0479">Metal-binding</keyword>
<dbReference type="GO" id="GO:0032357">
    <property type="term" value="F:oxidized purine DNA binding"/>
    <property type="evidence" value="ECO:0007669"/>
    <property type="project" value="TreeGrafter"/>
</dbReference>
<organism evidence="17 18">
    <name type="scientific">Ramlibacter monticola</name>
    <dbReference type="NCBI Taxonomy" id="1926872"/>
    <lineage>
        <taxon>Bacteria</taxon>
        <taxon>Pseudomonadati</taxon>
        <taxon>Pseudomonadota</taxon>
        <taxon>Betaproteobacteria</taxon>
        <taxon>Burkholderiales</taxon>
        <taxon>Comamonadaceae</taxon>
        <taxon>Ramlibacter</taxon>
    </lineage>
</organism>
<evidence type="ECO:0000256" key="7">
    <source>
        <dbReference type="ARBA" id="ARBA00022723"/>
    </source>
</evidence>
<keyword evidence="6" id="KW-0004">4Fe-4S</keyword>
<proteinExistence type="inferred from homology"/>
<dbReference type="GO" id="GO:0000701">
    <property type="term" value="F:purine-specific mismatch base pair DNA N-glycosylase activity"/>
    <property type="evidence" value="ECO:0007669"/>
    <property type="project" value="UniProtKB-EC"/>
</dbReference>
<dbReference type="GO" id="GO:0051539">
    <property type="term" value="F:4 iron, 4 sulfur cluster binding"/>
    <property type="evidence" value="ECO:0007669"/>
    <property type="project" value="UniProtKB-UniRule"/>
</dbReference>
<dbReference type="InterPro" id="IPR003265">
    <property type="entry name" value="HhH-GPD_domain"/>
</dbReference>